<organism evidence="2 5">
    <name type="scientific">Plasmodium ovale wallikeri</name>
    <dbReference type="NCBI Taxonomy" id="864142"/>
    <lineage>
        <taxon>Eukaryota</taxon>
        <taxon>Sar</taxon>
        <taxon>Alveolata</taxon>
        <taxon>Apicomplexa</taxon>
        <taxon>Aconoidasida</taxon>
        <taxon>Haemosporida</taxon>
        <taxon>Plasmodiidae</taxon>
        <taxon>Plasmodium</taxon>
        <taxon>Plasmodium (Plasmodium)</taxon>
    </lineage>
</organism>
<evidence type="ECO:0000313" key="5">
    <source>
        <dbReference type="Proteomes" id="UP000078555"/>
    </source>
</evidence>
<feature type="region of interest" description="Disordered" evidence="1">
    <location>
        <begin position="292"/>
        <end position="313"/>
    </location>
</feature>
<proteinExistence type="predicted"/>
<accession>A0A1A8YG72</accession>
<evidence type="ECO:0000313" key="4">
    <source>
        <dbReference type="Proteomes" id="UP000078550"/>
    </source>
</evidence>
<dbReference type="EMBL" id="FLRE01000008">
    <property type="protein sequence ID" value="SBT31013.1"/>
    <property type="molecule type" value="Genomic_DNA"/>
</dbReference>
<feature type="region of interest" description="Disordered" evidence="1">
    <location>
        <begin position="1196"/>
        <end position="1223"/>
    </location>
</feature>
<dbReference type="EMBL" id="FLRD01000003">
    <property type="protein sequence ID" value="SBT30538.1"/>
    <property type="molecule type" value="Genomic_DNA"/>
</dbReference>
<evidence type="ECO:0000313" key="3">
    <source>
        <dbReference type="EMBL" id="SBT31013.1"/>
    </source>
</evidence>
<evidence type="ECO:0000313" key="2">
    <source>
        <dbReference type="EMBL" id="SBT30538.1"/>
    </source>
</evidence>
<dbReference type="Proteomes" id="UP000078550">
    <property type="component" value="Unassembled WGS sequence"/>
</dbReference>
<sequence length="1245" mass="146473">MIRIYPYPFSKYVKSLPDPPPAKSREIKNFEGKKYENDYNWLLQAKNNLKKCFHLCNICSSKFNYMRCLVKNSNVPYEYVLNDKVVKNKLKDDMQELAENESGVHLFENYKNIKLNKESHDVKSNVLRINSNKWKNNVNSNQNIPSEKPIKNSIIFSNTLNHEDDCLSFNDDVFIFLDDYSKINSISNKKNEGNYDGTKLQDMNRLKYDNKALLKGVDYMIIHIKRHFKNNISYFACKHATMDDLHNMNDEDSSYDNVNIYMYDYSKEGCCMNDSVVCSTEKNELHNLTRPIDMNTSNEKNEKETPREPNNLKNIQRYRNKYISDYSLKKNYLNASIKEDYLSVEQINENPDVYNMSHFCDNVEFRDVKETGNNENLEKTNKKKIVAKKNYNGLKNNTIMKNLSEKDEPEEEKFNKSCNNEKFQEKDKINEISKYKTLLETGSNPQVLIEELNEKLVKRKNSCSEFTSEKGKNLIPHQVRHEEKKELSIENNTEYSTVNNKRCSEEVSKNTFSCVKEHMSIEHIFRKNDINKKKTANNVNIDELKRKLINSANALLRTSGDGSQKRILKNERKKMNEKIACYNTSANGETIFNAEVDYLKLDSIIKESNETNAKMKNLKNFHAKFKGNLGINCCDLEIKSFIIDEKEKRNNLKLLEQIENDEFTDTNKMDEINVKHTLPYLQGEQINQVLEKNKMRKFAHDDILYMDKEDNNKKRCELEVIENKEKKTVFSNSRKKKEVNKLSNSEDIYEKNINVLYTSENNTGKKPIYGTDENEKCNKNYKNYKKHFAGNNTMDEFNDITNPDKSNSDNSAIQRNNIYNSLVRNYKVGLKDCEFREMKNKFKEMKCGDVKEFYYHLNENNSSAIFKKKENTSLPFWNKSAAMPINKIINWTHSNSNKDDLIRKNKLSVHYLKNKVNINQKMRSVNCALHNMGQEIQESQKISCKKHLNNKVFLHDNNFIFCKAKEKDKSEKENEINGTGCEKERLNKELKKKLGNILNLCTIPNKINIHNKICTSDIEKINMDNNKVIYINNNYFFNVDKNNYNDSPDKKVARNLMKYNFKKVDMQFSKNKNDFYCFKYMSNVLSSSCTLPKDDIFSEDFEPNVLDEKIDKLNDLRKKHLLKKYLNEVLDRKKMYFTKDTTQKASTLDRSKLNCNCMENNTYDEYYKNGSKFDKKKKQSREDLYIKQMLSEKLKASKRNTKSYETPESPKKQDKIPKPLASQLEVNSLSHIKKTPSYPFEELHL</sequence>
<protein>
    <submittedName>
        <fullName evidence="2">Uncharacterized protein</fullName>
    </submittedName>
</protein>
<dbReference type="AlphaFoldDB" id="A0A1A8YG72"/>
<name>A0A1A8YG72_PLAOA</name>
<feature type="compositionally biased region" description="Basic and acidic residues" evidence="1">
    <location>
        <begin position="1208"/>
        <end position="1217"/>
    </location>
</feature>
<gene>
    <name evidence="2" type="ORF">POVWA1_002040</name>
    <name evidence="3" type="ORF">POVWA2_001910</name>
</gene>
<reference evidence="4 5" key="2">
    <citation type="submission" date="2016-05" db="EMBL/GenBank/DDBJ databases">
        <authorList>
            <person name="Naeem Raeece"/>
        </authorList>
    </citation>
    <scope>NUCLEOTIDE SEQUENCE [LARGE SCALE GENOMIC DNA]</scope>
</reference>
<keyword evidence="5" id="KW-1185">Reference proteome</keyword>
<evidence type="ECO:0000256" key="1">
    <source>
        <dbReference type="SAM" id="MobiDB-lite"/>
    </source>
</evidence>
<dbReference type="Proteomes" id="UP000078555">
    <property type="component" value="Unassembled WGS sequence"/>
</dbReference>
<reference evidence="2" key="1">
    <citation type="submission" date="2016-05" db="EMBL/GenBank/DDBJ databases">
        <authorList>
            <person name="Lavstsen T."/>
            <person name="Jespersen J.S."/>
        </authorList>
    </citation>
    <scope>NUCLEOTIDE SEQUENCE [LARGE SCALE GENOMIC DNA]</scope>
</reference>